<name>A0A8J3LU63_9ACTN</name>
<dbReference type="AlphaFoldDB" id="A0A8J3LU63"/>
<protein>
    <submittedName>
        <fullName evidence="1">Membrane protein</fullName>
    </submittedName>
</protein>
<dbReference type="InterPro" id="IPR025329">
    <property type="entry name" value="DUF4235"/>
</dbReference>
<dbReference type="Pfam" id="PF14019">
    <property type="entry name" value="DUF4235"/>
    <property type="match status" value="1"/>
</dbReference>
<dbReference type="EMBL" id="BONU01000008">
    <property type="protein sequence ID" value="GIG73345.1"/>
    <property type="molecule type" value="Genomic_DNA"/>
</dbReference>
<organism evidence="1 2">
    <name type="scientific">Planosporangium flavigriseum</name>
    <dbReference type="NCBI Taxonomy" id="373681"/>
    <lineage>
        <taxon>Bacteria</taxon>
        <taxon>Bacillati</taxon>
        <taxon>Actinomycetota</taxon>
        <taxon>Actinomycetes</taxon>
        <taxon>Micromonosporales</taxon>
        <taxon>Micromonosporaceae</taxon>
        <taxon>Planosporangium</taxon>
    </lineage>
</organism>
<reference evidence="1" key="1">
    <citation type="submission" date="2021-01" db="EMBL/GenBank/DDBJ databases">
        <title>Whole genome shotgun sequence of Planosporangium flavigriseum NBRC 105377.</title>
        <authorList>
            <person name="Komaki H."/>
            <person name="Tamura T."/>
        </authorList>
    </citation>
    <scope>NUCLEOTIDE SEQUENCE</scope>
    <source>
        <strain evidence="1">NBRC 105377</strain>
    </source>
</reference>
<keyword evidence="2" id="KW-1185">Reference proteome</keyword>
<comment type="caution">
    <text evidence="1">The sequence shown here is derived from an EMBL/GenBank/DDBJ whole genome shotgun (WGS) entry which is preliminary data.</text>
</comment>
<proteinExistence type="predicted"/>
<dbReference type="RefSeq" id="WP_308442035.1">
    <property type="nucleotide sequence ID" value="NZ_BAAAQJ010000002.1"/>
</dbReference>
<evidence type="ECO:0000313" key="1">
    <source>
        <dbReference type="EMBL" id="GIG73345.1"/>
    </source>
</evidence>
<gene>
    <name evidence="1" type="ORF">Pfl04_17490</name>
</gene>
<sequence length="100" mass="10563">MSNKRTTGDRDGDPMAKALYKPLSLAVGVAGGVLASVVFKQVWKKISGEEEAPHARSEDYTWAEVLTAAALQGAIFGLVKAAVDRSGAAGFRKLTGTWPD</sequence>
<accession>A0A8J3LU63</accession>
<dbReference type="Proteomes" id="UP000653674">
    <property type="component" value="Unassembled WGS sequence"/>
</dbReference>
<evidence type="ECO:0000313" key="2">
    <source>
        <dbReference type="Proteomes" id="UP000653674"/>
    </source>
</evidence>